<dbReference type="EMBL" id="KN847581">
    <property type="protein sequence ID" value="KIV99211.1"/>
    <property type="molecule type" value="Genomic_DNA"/>
</dbReference>
<dbReference type="InterPro" id="IPR037185">
    <property type="entry name" value="EmrE-like"/>
</dbReference>
<dbReference type="HOGENOM" id="CLU_076687_3_0_1"/>
<dbReference type="SUPFAM" id="SSF103481">
    <property type="entry name" value="Multidrug resistance efflux transporter EmrE"/>
    <property type="match status" value="1"/>
</dbReference>
<dbReference type="GeneID" id="27317048"/>
<evidence type="ECO:0000313" key="2">
    <source>
        <dbReference type="EMBL" id="KIV99211.1"/>
    </source>
</evidence>
<dbReference type="Proteomes" id="UP000053259">
    <property type="component" value="Unassembled WGS sequence"/>
</dbReference>
<dbReference type="OrthoDB" id="5854584at2759"/>
<protein>
    <recommendedName>
        <fullName evidence="4">EamA domain-containing protein</fullName>
    </recommendedName>
</protein>
<keyword evidence="1" id="KW-0812">Transmembrane</keyword>
<dbReference type="InParanoid" id="A0A0D1YEP8"/>
<feature type="transmembrane region" description="Helical" evidence="1">
    <location>
        <begin position="126"/>
        <end position="143"/>
    </location>
</feature>
<dbReference type="AlphaFoldDB" id="A0A0D1YEP8"/>
<sequence length="159" mass="17168">MSESKTKSISQGLKTPWQSIAVASGTCAALNAIFAKLTTNDLTTSLSIRVADSLYLPLQYRQYLDLVLRVAVFGISFLFTGTMWALYTKALTASPSAIRVNIVNTSSNFIVTALLGAIIFGENLPLLWWVGASFLIAGSVIISQRDDVSTEVSDADKIK</sequence>
<dbReference type="PANTHER" id="PTHR31965">
    <property type="entry name" value="TRANSMEMBRANE PROTEIN 42"/>
    <property type="match status" value="1"/>
</dbReference>
<reference evidence="2 3" key="1">
    <citation type="submission" date="2015-01" db="EMBL/GenBank/DDBJ databases">
        <title>The Genome Sequence of Ochroconis gallopava CBS43764.</title>
        <authorList>
            <consortium name="The Broad Institute Genomics Platform"/>
            <person name="Cuomo C."/>
            <person name="de Hoog S."/>
            <person name="Gorbushina A."/>
            <person name="Stielow B."/>
            <person name="Teixiera M."/>
            <person name="Abouelleil A."/>
            <person name="Chapman S.B."/>
            <person name="Priest M."/>
            <person name="Young S.K."/>
            <person name="Wortman J."/>
            <person name="Nusbaum C."/>
            <person name="Birren B."/>
        </authorList>
    </citation>
    <scope>NUCLEOTIDE SEQUENCE [LARGE SCALE GENOMIC DNA]</scope>
    <source>
        <strain evidence="2 3">CBS 43764</strain>
    </source>
</reference>
<gene>
    <name evidence="2" type="ORF">PV09_09075</name>
</gene>
<dbReference type="VEuPathDB" id="FungiDB:PV09_09075"/>
<dbReference type="RefSeq" id="XP_016209081.1">
    <property type="nucleotide sequence ID" value="XM_016363067.1"/>
</dbReference>
<organism evidence="2 3">
    <name type="scientific">Verruconis gallopava</name>
    <dbReference type="NCBI Taxonomy" id="253628"/>
    <lineage>
        <taxon>Eukaryota</taxon>
        <taxon>Fungi</taxon>
        <taxon>Dikarya</taxon>
        <taxon>Ascomycota</taxon>
        <taxon>Pezizomycotina</taxon>
        <taxon>Dothideomycetes</taxon>
        <taxon>Pleosporomycetidae</taxon>
        <taxon>Venturiales</taxon>
        <taxon>Sympoventuriaceae</taxon>
        <taxon>Verruconis</taxon>
    </lineage>
</organism>
<evidence type="ECO:0000256" key="1">
    <source>
        <dbReference type="SAM" id="Phobius"/>
    </source>
</evidence>
<proteinExistence type="predicted"/>
<feature type="transmembrane region" description="Helical" evidence="1">
    <location>
        <begin position="66"/>
        <end position="86"/>
    </location>
</feature>
<dbReference type="PANTHER" id="PTHR31965:SF1">
    <property type="entry name" value="TRANSMEMBRANE PROTEIN 42"/>
    <property type="match status" value="1"/>
</dbReference>
<keyword evidence="1" id="KW-0472">Membrane</keyword>
<dbReference type="InterPro" id="IPR039632">
    <property type="entry name" value="TMEM42"/>
</dbReference>
<evidence type="ECO:0000313" key="3">
    <source>
        <dbReference type="Proteomes" id="UP000053259"/>
    </source>
</evidence>
<evidence type="ECO:0008006" key="4">
    <source>
        <dbReference type="Google" id="ProtNLM"/>
    </source>
</evidence>
<dbReference type="STRING" id="253628.A0A0D1YEP8"/>
<feature type="transmembrane region" description="Helical" evidence="1">
    <location>
        <begin position="98"/>
        <end position="120"/>
    </location>
</feature>
<name>A0A0D1YEP8_9PEZI</name>
<keyword evidence="1" id="KW-1133">Transmembrane helix</keyword>
<keyword evidence="3" id="KW-1185">Reference proteome</keyword>
<accession>A0A0D1YEP8</accession>